<evidence type="ECO:0000313" key="17">
    <source>
        <dbReference type="Proteomes" id="UP000789595"/>
    </source>
</evidence>
<keyword evidence="4 10" id="KW-0498">Mitosis</keyword>
<feature type="region of interest" description="Disordered" evidence="12">
    <location>
        <begin position="1"/>
        <end position="89"/>
    </location>
</feature>
<evidence type="ECO:0000256" key="2">
    <source>
        <dbReference type="ARBA" id="ARBA00022454"/>
    </source>
</evidence>
<evidence type="ECO:0000313" key="15">
    <source>
        <dbReference type="EMBL" id="CAE0686892.1"/>
    </source>
</evidence>
<feature type="compositionally biased region" description="Basic residues" evidence="12">
    <location>
        <begin position="56"/>
        <end position="70"/>
    </location>
</feature>
<keyword evidence="2 10" id="KW-0158">Chromosome</keyword>
<dbReference type="InterPro" id="IPR005550">
    <property type="entry name" value="Kinetochore_Ndc80"/>
</dbReference>
<dbReference type="PANTHER" id="PTHR10643">
    <property type="entry name" value="KINETOCHORE PROTEIN NDC80"/>
    <property type="match status" value="1"/>
</dbReference>
<dbReference type="GO" id="GO:0051301">
    <property type="term" value="P:cell division"/>
    <property type="evidence" value="ECO:0007669"/>
    <property type="project" value="UniProtKB-UniRule"/>
</dbReference>
<dbReference type="GO" id="GO:0031262">
    <property type="term" value="C:Ndc80 complex"/>
    <property type="evidence" value="ECO:0007669"/>
    <property type="project" value="UniProtKB-UniRule"/>
</dbReference>
<dbReference type="InterPro" id="IPR057091">
    <property type="entry name" value="NDC80_loop"/>
</dbReference>
<proteinExistence type="inferred from homology"/>
<organism evidence="15">
    <name type="scientific">Pelagomonas calceolata</name>
    <dbReference type="NCBI Taxonomy" id="35677"/>
    <lineage>
        <taxon>Eukaryota</taxon>
        <taxon>Sar</taxon>
        <taxon>Stramenopiles</taxon>
        <taxon>Ochrophyta</taxon>
        <taxon>Pelagophyceae</taxon>
        <taxon>Pelagomonadales</taxon>
        <taxon>Pelagomonadaceae</taxon>
        <taxon>Pelagomonas</taxon>
    </lineage>
</organism>
<dbReference type="Pfam" id="PF24487">
    <property type="entry name" value="NDC80_loop"/>
    <property type="match status" value="1"/>
</dbReference>
<dbReference type="GO" id="GO:0005634">
    <property type="term" value="C:nucleus"/>
    <property type="evidence" value="ECO:0007669"/>
    <property type="project" value="UniProtKB-SubCell"/>
</dbReference>
<feature type="compositionally biased region" description="Low complexity" evidence="12">
    <location>
        <begin position="1"/>
        <end position="11"/>
    </location>
</feature>
<dbReference type="AlphaFoldDB" id="A0A7S4E2S2"/>
<comment type="subcellular location">
    <subcellularLocation>
        <location evidence="10">Chromosome</location>
        <location evidence="10">Centromere</location>
        <location evidence="10">Kinetochore</location>
    </subcellularLocation>
    <subcellularLocation>
        <location evidence="10">Nucleus</location>
    </subcellularLocation>
</comment>
<keyword evidence="8 10" id="KW-0131">Cell cycle</keyword>
<keyword evidence="17" id="KW-1185">Reference proteome</keyword>
<keyword evidence="6 11" id="KW-0175">Coiled coil</keyword>
<evidence type="ECO:0000259" key="14">
    <source>
        <dbReference type="Pfam" id="PF24487"/>
    </source>
</evidence>
<keyword evidence="3 10" id="KW-0132">Cell division</keyword>
<feature type="region of interest" description="Disordered" evidence="12">
    <location>
        <begin position="529"/>
        <end position="548"/>
    </location>
</feature>
<keyword evidence="5 10" id="KW-0995">Kinetochore</keyword>
<comment type="function">
    <text evidence="10">Acts as a component of the essential kinetochore-associated NDC80 complex, which is required for chromosome segregation and spindle checkpoint activity.</text>
</comment>
<protein>
    <recommendedName>
        <fullName evidence="10">Kinetochore protein NDC80</fullName>
    </recommendedName>
</protein>
<comment type="similarity">
    <text evidence="1 10">Belongs to the NDC80/HEC1 family.</text>
</comment>
<name>A0A7S4E2S2_9STRA</name>
<evidence type="ECO:0000256" key="12">
    <source>
        <dbReference type="SAM" id="MobiDB-lite"/>
    </source>
</evidence>
<evidence type="ECO:0000256" key="3">
    <source>
        <dbReference type="ARBA" id="ARBA00022618"/>
    </source>
</evidence>
<dbReference type="InterPro" id="IPR038273">
    <property type="entry name" value="Ndc80_sf"/>
</dbReference>
<evidence type="ECO:0000256" key="11">
    <source>
        <dbReference type="SAM" id="Coils"/>
    </source>
</evidence>
<feature type="domain" description="Kinetochore protein NDC80 loop region" evidence="14">
    <location>
        <begin position="408"/>
        <end position="520"/>
    </location>
</feature>
<keyword evidence="7 10" id="KW-0539">Nucleus</keyword>
<keyword evidence="9 10" id="KW-0137">Centromere</keyword>
<feature type="coiled-coil region" evidence="11">
    <location>
        <begin position="500"/>
        <end position="527"/>
    </location>
</feature>
<feature type="compositionally biased region" description="Basic and acidic residues" evidence="12">
    <location>
        <begin position="384"/>
        <end position="400"/>
    </location>
</feature>
<evidence type="ECO:0000313" key="16">
    <source>
        <dbReference type="EMBL" id="CAH0378580.1"/>
    </source>
</evidence>
<feature type="region of interest" description="Disordered" evidence="12">
    <location>
        <begin position="316"/>
        <end position="335"/>
    </location>
</feature>
<dbReference type="Pfam" id="PF03801">
    <property type="entry name" value="Ndc80_HEC"/>
    <property type="match status" value="1"/>
</dbReference>
<dbReference type="GO" id="GO:0051315">
    <property type="term" value="P:attachment of mitotic spindle microtubules to kinetochore"/>
    <property type="evidence" value="ECO:0007669"/>
    <property type="project" value="UniProtKB-UniRule"/>
</dbReference>
<dbReference type="InterPro" id="IPR055260">
    <property type="entry name" value="Ndc80_CH"/>
</dbReference>
<evidence type="ECO:0000256" key="5">
    <source>
        <dbReference type="ARBA" id="ARBA00022838"/>
    </source>
</evidence>
<evidence type="ECO:0000256" key="6">
    <source>
        <dbReference type="ARBA" id="ARBA00023054"/>
    </source>
</evidence>
<evidence type="ECO:0000256" key="4">
    <source>
        <dbReference type="ARBA" id="ARBA00022776"/>
    </source>
</evidence>
<evidence type="ECO:0000256" key="7">
    <source>
        <dbReference type="ARBA" id="ARBA00023242"/>
    </source>
</evidence>
<dbReference type="Proteomes" id="UP000789595">
    <property type="component" value="Unassembled WGS sequence"/>
</dbReference>
<reference evidence="16" key="2">
    <citation type="submission" date="2021-11" db="EMBL/GenBank/DDBJ databases">
        <authorList>
            <consortium name="Genoscope - CEA"/>
            <person name="William W."/>
        </authorList>
    </citation>
    <scope>NUCLEOTIDE SEQUENCE</scope>
</reference>
<dbReference type="EMBL" id="CAKKNE010000006">
    <property type="protein sequence ID" value="CAH0378580.1"/>
    <property type="molecule type" value="Genomic_DNA"/>
</dbReference>
<feature type="region of interest" description="Disordered" evidence="12">
    <location>
        <begin position="384"/>
        <end position="403"/>
    </location>
</feature>
<evidence type="ECO:0000256" key="10">
    <source>
        <dbReference type="RuleBase" id="RU368072"/>
    </source>
</evidence>
<feature type="domain" description="Kinetochore protein Ndc80 CH" evidence="13">
    <location>
        <begin position="64"/>
        <end position="196"/>
    </location>
</feature>
<gene>
    <name evidence="15" type="ORF">PCAL00307_LOCUS2326</name>
    <name evidence="16" type="ORF">PECAL_6P01700</name>
</gene>
<reference evidence="15" key="1">
    <citation type="submission" date="2021-01" db="EMBL/GenBank/DDBJ databases">
        <authorList>
            <person name="Corre E."/>
            <person name="Pelletier E."/>
            <person name="Niang G."/>
            <person name="Scheremetjew M."/>
            <person name="Finn R."/>
            <person name="Kale V."/>
            <person name="Holt S."/>
            <person name="Cochrane G."/>
            <person name="Meng A."/>
            <person name="Brown T."/>
            <person name="Cohen L."/>
        </authorList>
    </citation>
    <scope>NUCLEOTIDE SEQUENCE</scope>
    <source>
        <strain evidence="15">CCMP1756</strain>
    </source>
</reference>
<evidence type="ECO:0000256" key="8">
    <source>
        <dbReference type="ARBA" id="ARBA00023306"/>
    </source>
</evidence>
<evidence type="ECO:0000256" key="9">
    <source>
        <dbReference type="ARBA" id="ARBA00023328"/>
    </source>
</evidence>
<comment type="subunit">
    <text evidence="10">Component of the NDC80 complex.</text>
</comment>
<sequence>MPLNARAQSHASTRRSSTRPRVTMAPSVTPRRATTTPLSSSTFTPLKERSTTFSASKHKWSARASNRHNRGLTPSSTRPRKAREPRPVGDKLYVKQSVERLAEFLREEGFAGACTTQALARPTGRDFEDAATFLLRLLDDSWRRDSQKKFDDEFVDVFKKLRYPFPISRTALAAVGTAHTWPPLLAALLWLVDLIEHDRRHVSKREEGNVAVQLEHQGADRVFYEYASDAYALFLAGDDAAGEALNARLEEAFRQRCADAASERETSLSRRDAALAKIASLKDAAASLSKAIDGRSKAEALCDKAARDADEAERSLAHADSTLAERSAAAAAAREDARRAQANVAATREAASKARRDAPMVERLLREAARLEDDLARRRRQRRASAEFKELSKAEADGRNHASQCRAAAETYERAARRLQLVPSSAKNAEGTNYRLDLGVADADALEQASEVASSIIAPKLDELKEAVAKRGEDVKLALASARLQSSSLQADAEARKSRLRGVVDDIKRLEERLARDRDRADAARLQAGRDEDALSAEADAARSRAARDADDLDALARRLDGSEEQSKAEAAARFERRRARRAELERALDGAEAIARRRLAMNAELRASIHPPPPPFRGEVVEAL</sequence>
<dbReference type="EMBL" id="HBIW01002777">
    <property type="protein sequence ID" value="CAE0686892.1"/>
    <property type="molecule type" value="Transcribed_RNA"/>
</dbReference>
<evidence type="ECO:0000259" key="13">
    <source>
        <dbReference type="Pfam" id="PF03801"/>
    </source>
</evidence>
<dbReference type="Gene3D" id="1.10.418.30">
    <property type="entry name" value="Ncd80 complex, Ncd80 subunit"/>
    <property type="match status" value="1"/>
</dbReference>
<feature type="compositionally biased region" description="Low complexity" evidence="12">
    <location>
        <begin position="34"/>
        <end position="45"/>
    </location>
</feature>
<dbReference type="PANTHER" id="PTHR10643:SF2">
    <property type="entry name" value="KINETOCHORE PROTEIN NDC80 HOMOLOG"/>
    <property type="match status" value="1"/>
</dbReference>
<accession>A0A7S4E2S2</accession>
<dbReference type="OrthoDB" id="7459479at2759"/>
<evidence type="ECO:0000256" key="1">
    <source>
        <dbReference type="ARBA" id="ARBA00007050"/>
    </source>
</evidence>